<accession>A0A0A9E790</accession>
<organism evidence="1">
    <name type="scientific">Arundo donax</name>
    <name type="common">Giant reed</name>
    <name type="synonym">Donax arundinaceus</name>
    <dbReference type="NCBI Taxonomy" id="35708"/>
    <lineage>
        <taxon>Eukaryota</taxon>
        <taxon>Viridiplantae</taxon>
        <taxon>Streptophyta</taxon>
        <taxon>Embryophyta</taxon>
        <taxon>Tracheophyta</taxon>
        <taxon>Spermatophyta</taxon>
        <taxon>Magnoliopsida</taxon>
        <taxon>Liliopsida</taxon>
        <taxon>Poales</taxon>
        <taxon>Poaceae</taxon>
        <taxon>PACMAD clade</taxon>
        <taxon>Arundinoideae</taxon>
        <taxon>Arundineae</taxon>
        <taxon>Arundo</taxon>
    </lineage>
</organism>
<protein>
    <submittedName>
        <fullName evidence="1">Uncharacterized protein</fullName>
    </submittedName>
</protein>
<dbReference type="EMBL" id="GBRH01204140">
    <property type="protein sequence ID" value="JAD93755.1"/>
    <property type="molecule type" value="Transcribed_RNA"/>
</dbReference>
<evidence type="ECO:0000313" key="1">
    <source>
        <dbReference type="EMBL" id="JAD93755.1"/>
    </source>
</evidence>
<dbReference type="AlphaFoldDB" id="A0A0A9E790"/>
<reference evidence="1" key="1">
    <citation type="submission" date="2014-09" db="EMBL/GenBank/DDBJ databases">
        <authorList>
            <person name="Magalhaes I.L.F."/>
            <person name="Oliveira U."/>
            <person name="Santos F.R."/>
            <person name="Vidigal T.H.D.A."/>
            <person name="Brescovit A.D."/>
            <person name="Santos A.J."/>
        </authorList>
    </citation>
    <scope>NUCLEOTIDE SEQUENCE</scope>
    <source>
        <tissue evidence="1">Shoot tissue taken approximately 20 cm above the soil surface</tissue>
    </source>
</reference>
<name>A0A0A9E790_ARUDO</name>
<proteinExistence type="predicted"/>
<reference evidence="1" key="2">
    <citation type="journal article" date="2015" name="Data Brief">
        <title>Shoot transcriptome of the giant reed, Arundo donax.</title>
        <authorList>
            <person name="Barrero R.A."/>
            <person name="Guerrero F.D."/>
            <person name="Moolhuijzen P."/>
            <person name="Goolsby J.A."/>
            <person name="Tidwell J."/>
            <person name="Bellgard S.E."/>
            <person name="Bellgard M.I."/>
        </authorList>
    </citation>
    <scope>NUCLEOTIDE SEQUENCE</scope>
    <source>
        <tissue evidence="1">Shoot tissue taken approximately 20 cm above the soil surface</tissue>
    </source>
</reference>
<sequence length="85" mass="10031">MIIVQDTEIQSRMHSLSRATRREGPSSSHEHLKYSHNHRSFLLIPTTWHLKSKCDVCTWRICLATIVPSHINRFWFFGTFYTGKV</sequence>